<evidence type="ECO:0000313" key="2">
    <source>
        <dbReference type="EMBL" id="KAK1747747.1"/>
    </source>
</evidence>
<reference evidence="2" key="1">
    <citation type="submission" date="2023-06" db="EMBL/GenBank/DDBJ databases">
        <title>Survivors Of The Sea: Transcriptome response of Skeletonema marinoi to long-term dormancy.</title>
        <authorList>
            <person name="Pinder M.I.M."/>
            <person name="Kourtchenko O."/>
            <person name="Robertson E.K."/>
            <person name="Larsson T."/>
            <person name="Maumus F."/>
            <person name="Osuna-Cruz C.M."/>
            <person name="Vancaester E."/>
            <person name="Stenow R."/>
            <person name="Vandepoele K."/>
            <person name="Ploug H."/>
            <person name="Bruchert V."/>
            <person name="Godhe A."/>
            <person name="Topel M."/>
        </authorList>
    </citation>
    <scope>NUCLEOTIDE SEQUENCE</scope>
    <source>
        <strain evidence="2">R05AC</strain>
    </source>
</reference>
<evidence type="ECO:0000313" key="3">
    <source>
        <dbReference type="Proteomes" id="UP001224775"/>
    </source>
</evidence>
<accession>A0AAD9DHT9</accession>
<organism evidence="2 3">
    <name type="scientific">Skeletonema marinoi</name>
    <dbReference type="NCBI Taxonomy" id="267567"/>
    <lineage>
        <taxon>Eukaryota</taxon>
        <taxon>Sar</taxon>
        <taxon>Stramenopiles</taxon>
        <taxon>Ochrophyta</taxon>
        <taxon>Bacillariophyta</taxon>
        <taxon>Coscinodiscophyceae</taxon>
        <taxon>Thalassiosirophycidae</taxon>
        <taxon>Thalassiosirales</taxon>
        <taxon>Skeletonemataceae</taxon>
        <taxon>Skeletonema</taxon>
        <taxon>Skeletonema marinoi-dohrnii complex</taxon>
    </lineage>
</organism>
<keyword evidence="3" id="KW-1185">Reference proteome</keyword>
<proteinExistence type="predicted"/>
<comment type="caution">
    <text evidence="2">The sequence shown here is derived from an EMBL/GenBank/DDBJ whole genome shotgun (WGS) entry which is preliminary data.</text>
</comment>
<evidence type="ECO:0000256" key="1">
    <source>
        <dbReference type="SAM" id="MobiDB-lite"/>
    </source>
</evidence>
<feature type="region of interest" description="Disordered" evidence="1">
    <location>
        <begin position="23"/>
        <end position="43"/>
    </location>
</feature>
<feature type="region of interest" description="Disordered" evidence="1">
    <location>
        <begin position="84"/>
        <end position="113"/>
    </location>
</feature>
<sequence length="227" mass="25419">MTDTQQPTITDTDAAMSLCVLSGGSRDQHHPVSPTPMDMGYPSTLSPSTAAAIALPNVVEDDPAPITANLIQDFQATVSTNSTRMLNSSTAGSPKALSPPPKKQGNRGKYNKRVHPVSFDEMKRLMRVYGPIKCLRNRNSPTRPGSKDTSIKRKFYRWFPDFNERFEITEGGWFMPKYGHEHEMKYREAMRKSDQQVLIKKRSLKRCGPKSFEVPAMINDSTASIPL</sequence>
<feature type="compositionally biased region" description="Basic residues" evidence="1">
    <location>
        <begin position="104"/>
        <end position="113"/>
    </location>
</feature>
<dbReference type="Proteomes" id="UP001224775">
    <property type="component" value="Unassembled WGS sequence"/>
</dbReference>
<name>A0AAD9DHT9_9STRA</name>
<dbReference type="EMBL" id="JATAAI010000002">
    <property type="protein sequence ID" value="KAK1747747.1"/>
    <property type="molecule type" value="Genomic_DNA"/>
</dbReference>
<dbReference type="AlphaFoldDB" id="A0AAD9DHT9"/>
<protein>
    <submittedName>
        <fullName evidence="2">Uncharacterized protein</fullName>
    </submittedName>
</protein>
<gene>
    <name evidence="2" type="ORF">QTG54_001710</name>
</gene>